<dbReference type="OrthoDB" id="6247985at2759"/>
<dbReference type="PROSITE" id="PS50011">
    <property type="entry name" value="PROTEIN_KINASE_DOM"/>
    <property type="match status" value="2"/>
</dbReference>
<dbReference type="Proteomes" id="UP000549394">
    <property type="component" value="Unassembled WGS sequence"/>
</dbReference>
<evidence type="ECO:0000256" key="6">
    <source>
        <dbReference type="ARBA" id="ARBA00022840"/>
    </source>
</evidence>
<keyword evidence="4 11" id="KW-0547">Nucleotide-binding</keyword>
<keyword evidence="14" id="KW-1185">Reference proteome</keyword>
<evidence type="ECO:0000259" key="12">
    <source>
        <dbReference type="PROSITE" id="PS50011"/>
    </source>
</evidence>
<protein>
    <recommendedName>
        <fullName evidence="1">non-specific serine/threonine protein kinase</fullName>
        <ecNumber evidence="1">2.7.11.1</ecNumber>
    </recommendedName>
</protein>
<comment type="catalytic activity">
    <reaction evidence="10">
        <text>L-seryl-[protein] + ATP = O-phospho-L-seryl-[protein] + ADP + H(+)</text>
        <dbReference type="Rhea" id="RHEA:17989"/>
        <dbReference type="Rhea" id="RHEA-COMP:9863"/>
        <dbReference type="Rhea" id="RHEA-COMP:11604"/>
        <dbReference type="ChEBI" id="CHEBI:15378"/>
        <dbReference type="ChEBI" id="CHEBI:29999"/>
        <dbReference type="ChEBI" id="CHEBI:30616"/>
        <dbReference type="ChEBI" id="CHEBI:83421"/>
        <dbReference type="ChEBI" id="CHEBI:456216"/>
        <dbReference type="EC" id="2.7.11.1"/>
    </reaction>
    <physiologicalReaction direction="left-to-right" evidence="10">
        <dbReference type="Rhea" id="RHEA:17990"/>
    </physiologicalReaction>
</comment>
<dbReference type="SMART" id="SM00220">
    <property type="entry name" value="S_TKc"/>
    <property type="match status" value="1"/>
</dbReference>
<evidence type="ECO:0000256" key="4">
    <source>
        <dbReference type="ARBA" id="ARBA00022741"/>
    </source>
</evidence>
<comment type="similarity">
    <text evidence="8">Belongs to the protein kinase superfamily. Ser/Thr protein kinase family. GCN2 subfamily.</text>
</comment>
<reference evidence="13 14" key="1">
    <citation type="submission" date="2020-08" db="EMBL/GenBank/DDBJ databases">
        <authorList>
            <person name="Hejnol A."/>
        </authorList>
    </citation>
    <scope>NUCLEOTIDE SEQUENCE [LARGE SCALE GENOMIC DNA]</scope>
</reference>
<dbReference type="GO" id="GO:0004694">
    <property type="term" value="F:eukaryotic translation initiation factor 2alpha kinase activity"/>
    <property type="evidence" value="ECO:0007669"/>
    <property type="project" value="TreeGrafter"/>
</dbReference>
<dbReference type="PANTHER" id="PTHR11042:SF160">
    <property type="entry name" value="EUKARYOTIC TRANSLATION INITIATION FACTOR 2-ALPHA KINASE 1"/>
    <property type="match status" value="1"/>
</dbReference>
<dbReference type="Gene3D" id="1.10.510.10">
    <property type="entry name" value="Transferase(Phosphotransferase) domain 1"/>
    <property type="match status" value="2"/>
</dbReference>
<keyword evidence="6 11" id="KW-0067">ATP-binding</keyword>
<dbReference type="GO" id="GO:0005524">
    <property type="term" value="F:ATP binding"/>
    <property type="evidence" value="ECO:0007669"/>
    <property type="project" value="UniProtKB-UniRule"/>
</dbReference>
<evidence type="ECO:0000256" key="10">
    <source>
        <dbReference type="ARBA" id="ARBA00048977"/>
    </source>
</evidence>
<feature type="domain" description="Protein kinase" evidence="12">
    <location>
        <begin position="160"/>
        <end position="459"/>
    </location>
</feature>
<dbReference type="PROSITE" id="PS00107">
    <property type="entry name" value="PROTEIN_KINASE_ATP"/>
    <property type="match status" value="1"/>
</dbReference>
<keyword evidence="2" id="KW-0723">Serine/threonine-protein kinase</keyword>
<accession>A0A7I8V9V8</accession>
<evidence type="ECO:0000256" key="2">
    <source>
        <dbReference type="ARBA" id="ARBA00022527"/>
    </source>
</evidence>
<comment type="caution">
    <text evidence="13">The sequence shown here is derived from an EMBL/GenBank/DDBJ whole genome shotgun (WGS) entry which is preliminary data.</text>
</comment>
<keyword evidence="7" id="KW-0652">Protein synthesis inhibitor</keyword>
<evidence type="ECO:0000256" key="7">
    <source>
        <dbReference type="ARBA" id="ARBA00023193"/>
    </source>
</evidence>
<evidence type="ECO:0000256" key="9">
    <source>
        <dbReference type="ARBA" id="ARBA00048659"/>
    </source>
</evidence>
<name>A0A7I8V9V8_9ANNE</name>
<dbReference type="PANTHER" id="PTHR11042">
    <property type="entry name" value="EUKARYOTIC TRANSLATION INITIATION FACTOR 2-ALPHA KINASE EIF2-ALPHA KINASE -RELATED"/>
    <property type="match status" value="1"/>
</dbReference>
<evidence type="ECO:0000256" key="11">
    <source>
        <dbReference type="PROSITE-ProRule" id="PRU10141"/>
    </source>
</evidence>
<dbReference type="GO" id="GO:0005829">
    <property type="term" value="C:cytosol"/>
    <property type="evidence" value="ECO:0007669"/>
    <property type="project" value="TreeGrafter"/>
</dbReference>
<evidence type="ECO:0000313" key="13">
    <source>
        <dbReference type="EMBL" id="CAD5111342.1"/>
    </source>
</evidence>
<evidence type="ECO:0000256" key="1">
    <source>
        <dbReference type="ARBA" id="ARBA00012513"/>
    </source>
</evidence>
<dbReference type="Pfam" id="PF00069">
    <property type="entry name" value="Pkinase"/>
    <property type="match status" value="1"/>
</dbReference>
<gene>
    <name evidence="13" type="ORF">DGYR_LOCUS655</name>
</gene>
<feature type="binding site" evidence="11">
    <location>
        <position position="189"/>
    </location>
    <ligand>
        <name>ATP</name>
        <dbReference type="ChEBI" id="CHEBI:30616"/>
    </ligand>
</feature>
<keyword evidence="3" id="KW-0808">Transferase</keyword>
<evidence type="ECO:0000256" key="5">
    <source>
        <dbReference type="ARBA" id="ARBA00022777"/>
    </source>
</evidence>
<comment type="catalytic activity">
    <reaction evidence="9">
        <text>L-threonyl-[protein] + ATP = O-phospho-L-threonyl-[protein] + ADP + H(+)</text>
        <dbReference type="Rhea" id="RHEA:46608"/>
        <dbReference type="Rhea" id="RHEA-COMP:11060"/>
        <dbReference type="Rhea" id="RHEA-COMP:11605"/>
        <dbReference type="ChEBI" id="CHEBI:15378"/>
        <dbReference type="ChEBI" id="CHEBI:30013"/>
        <dbReference type="ChEBI" id="CHEBI:30616"/>
        <dbReference type="ChEBI" id="CHEBI:61977"/>
        <dbReference type="ChEBI" id="CHEBI:456216"/>
        <dbReference type="EC" id="2.7.11.1"/>
    </reaction>
    <physiologicalReaction direction="left-to-right" evidence="9">
        <dbReference type="Rhea" id="RHEA:46609"/>
    </physiologicalReaction>
</comment>
<evidence type="ECO:0000256" key="3">
    <source>
        <dbReference type="ARBA" id="ARBA00022679"/>
    </source>
</evidence>
<dbReference type="InterPro" id="IPR008271">
    <property type="entry name" value="Ser/Thr_kinase_AS"/>
</dbReference>
<dbReference type="InterPro" id="IPR011009">
    <property type="entry name" value="Kinase-like_dom_sf"/>
</dbReference>
<dbReference type="Pfam" id="PF07714">
    <property type="entry name" value="PK_Tyr_Ser-Thr"/>
    <property type="match status" value="1"/>
</dbReference>
<dbReference type="InterPro" id="IPR000719">
    <property type="entry name" value="Prot_kinase_dom"/>
</dbReference>
<dbReference type="PROSITE" id="PS00108">
    <property type="entry name" value="PROTEIN_KINASE_ST"/>
    <property type="match status" value="1"/>
</dbReference>
<sequence>MLNTREPLIRKNNGQDVNHGYVDLRPQGDGDLKIVVSPLEMITIIRSCNKELFNEKIMYNMELSDYELLIDGTFIKTASKKKRKLKAAVKALEKCFSILLRRKSKKKFWFFLNSQNVDNIVVEWKCKAKLYTYFLKQLIKNDMKQTHSHTIDFDYTKKRNIEKEILGKGGFGVVYKASKNNRQYFAIKKQEIALQTLDSTVLKTSFREMSVLAKLHHPNIVRYYTSWVEIEEQDKNCLSFYSSSVNSSKSLKEIEMNKRLSRLPRLYAYIQTELCLANLEHWLFSIRKIGTIYDFSTEIDMMHNLLSALEYMHSQEVLHRDIKPSNILVIKENNKFMAKVGDFGLSRLIHDVQTEDTKFTSNIGTLIFRAPEAKGSTYSYPSDIYSLGRVFQLMLSKCKTLQDFIERLNNTNNGLLLHSNDLQPDEFTLFSYYVKIMTLPDSKMRRIPPHQLVKKSPSLNLKTIEEDSINTKSELPYSFNRKSVHPCSILSVCSKSLKFSKNHRNAYQEVTINGPIYIIKVVGKTRKEKRIFASELLQNLYEFSYRNFQKCLAEGFPWDSVFDNSKLDKKKQALINQLVVSEQIKPFKKNFFKGSFTISAIVHQSKTRLVAKVQKNLDKGIFIVDAKKIKFVDISKRNYLQTIKNVYSLLQFKHSNVLRYFQIWLESSPRTKEPILQIYVQMEYICLNLENWLEDKKNEDIERELFDDIVSGLNYVYKHFKVHGNIRTTNIFISTNDFRQIAKIGQISILPYMSSLDKFQDLTDLKSIGKSLLDSFEKKCIDHCMVSVHRRHSSYPFEKKSINHYMVSEFREFRLKISRATLNEAENKIVF</sequence>
<dbReference type="InterPro" id="IPR001245">
    <property type="entry name" value="Ser-Thr/Tyr_kinase_cat_dom"/>
</dbReference>
<feature type="domain" description="Protein kinase" evidence="12">
    <location>
        <begin position="596"/>
        <end position="831"/>
    </location>
</feature>
<evidence type="ECO:0000256" key="8">
    <source>
        <dbReference type="ARBA" id="ARBA00037982"/>
    </source>
</evidence>
<keyword evidence="5" id="KW-0418">Kinase</keyword>
<dbReference type="GO" id="GO:0005634">
    <property type="term" value="C:nucleus"/>
    <property type="evidence" value="ECO:0007669"/>
    <property type="project" value="TreeGrafter"/>
</dbReference>
<evidence type="ECO:0000313" key="14">
    <source>
        <dbReference type="Proteomes" id="UP000549394"/>
    </source>
</evidence>
<dbReference type="EMBL" id="CAJFCJ010000001">
    <property type="protein sequence ID" value="CAD5111342.1"/>
    <property type="molecule type" value="Genomic_DNA"/>
</dbReference>
<organism evidence="13 14">
    <name type="scientific">Dimorphilus gyrociliatus</name>
    <dbReference type="NCBI Taxonomy" id="2664684"/>
    <lineage>
        <taxon>Eukaryota</taxon>
        <taxon>Metazoa</taxon>
        <taxon>Spiralia</taxon>
        <taxon>Lophotrochozoa</taxon>
        <taxon>Annelida</taxon>
        <taxon>Polychaeta</taxon>
        <taxon>Polychaeta incertae sedis</taxon>
        <taxon>Dinophilidae</taxon>
        <taxon>Dimorphilus</taxon>
    </lineage>
</organism>
<proteinExistence type="inferred from homology"/>
<dbReference type="InterPro" id="IPR017441">
    <property type="entry name" value="Protein_kinase_ATP_BS"/>
</dbReference>
<dbReference type="SUPFAM" id="SSF56112">
    <property type="entry name" value="Protein kinase-like (PK-like)"/>
    <property type="match status" value="2"/>
</dbReference>
<dbReference type="InterPro" id="IPR050339">
    <property type="entry name" value="CC_SR_Kinase"/>
</dbReference>
<dbReference type="Gene3D" id="3.30.200.20">
    <property type="entry name" value="Phosphorylase Kinase, domain 1"/>
    <property type="match status" value="2"/>
</dbReference>
<dbReference type="AlphaFoldDB" id="A0A7I8V9V8"/>
<dbReference type="EC" id="2.7.11.1" evidence="1"/>